<comment type="caution">
    <text evidence="7">The sequence shown here is derived from an EMBL/GenBank/DDBJ whole genome shotgun (WGS) entry which is preliminary data.</text>
</comment>
<dbReference type="PANTHER" id="PTHR33841:SF1">
    <property type="entry name" value="DNA METHYLTRANSFERASE A"/>
    <property type="match status" value="1"/>
</dbReference>
<dbReference type="GO" id="GO:0008168">
    <property type="term" value="F:methyltransferase activity"/>
    <property type="evidence" value="ECO:0007669"/>
    <property type="project" value="UniProtKB-KW"/>
</dbReference>
<evidence type="ECO:0000256" key="2">
    <source>
        <dbReference type="ARBA" id="ARBA00022603"/>
    </source>
</evidence>
<name>A0ABT8ZL44_9SPHN</name>
<organism evidence="7 8">
    <name type="scientific">Sphingobium cyanobacteriorum</name>
    <dbReference type="NCBI Taxonomy" id="3063954"/>
    <lineage>
        <taxon>Bacteria</taxon>
        <taxon>Pseudomonadati</taxon>
        <taxon>Pseudomonadota</taxon>
        <taxon>Alphaproteobacteria</taxon>
        <taxon>Sphingomonadales</taxon>
        <taxon>Sphingomonadaceae</taxon>
        <taxon>Sphingobium</taxon>
    </lineage>
</organism>
<accession>A0ABT8ZL44</accession>
<gene>
    <name evidence="7" type="ORF">Q4610_08470</name>
</gene>
<dbReference type="EMBL" id="JAUQOM010000002">
    <property type="protein sequence ID" value="MDO7835083.1"/>
    <property type="molecule type" value="Genomic_DNA"/>
</dbReference>
<dbReference type="InterPro" id="IPR011639">
    <property type="entry name" value="MethylTrfase_TaqI-like_dom"/>
</dbReference>
<proteinExistence type="predicted"/>
<keyword evidence="8" id="KW-1185">Reference proteome</keyword>
<feature type="domain" description="Type II methyltransferase M.TaqI-like" evidence="6">
    <location>
        <begin position="549"/>
        <end position="782"/>
    </location>
</feature>
<sequence>MSRSSKRAADIGFTAISIEGALIAPEQLVAIASATPSQKTAADYLCPKGTSLREEITRYFRIGQAHWRGYAAIDAPTVTQTAAFVKVLLEQAFGFVLTGPVVHELDGRRYRITWEAKAGRVPIVVAAPIKDEKGKAAEGFTRALPEFGDGVGGGTAKRSPVVLLQDWLNANVDANWGLAFAGDRVRLMRDNASFTRPTYIEADLGAIFRDEMFADFTAAWLLLHATRFGSEGAAASDSPLENWREAGQRAGTAVRERLRGNVENALLALGQGYLDANISLRERLDTSELAMQDWFEQLLRVVYRLIFLAVAEDRELLHGPEASGASRELYMSAYGFGHMRKRSIRRSSHDHHHDAWEAAKIVFRALERGEKLLGLPALGGLFTRGGTPDLEDARLPNRAFLSAVFHLSWLIEDGRRVRVNWRDMATEELGSVYEGLLELVPVRKDHGRCFGFADAGEAKGNARKTSGSYYTPDSLVQMLLDATLDPVLTRAEAEGGADAILKLSVIDPACGSGHFLLGAARRMAFRVAQLRNSEVPDYPAAMRDVVRHSIHGVDRNPMAVELAKVALWIEALEPGKPLNFLDSHIRCGDSLIGVFNIEALRAGIPDEAYDPLAGDDKGLAKIYARRNKEQREGKGATGFLSGLKPPTGLIDAAIVLSEMPENTLNEIAAKKAAFSQLHMGPSWFNLKTACDSYVAAFFQPKTGAAPGSADFAGPTIAETDHMWAAARGEPLDGPLVTLIDRTACGVSAFHWPLEFPTIMARGGFDVVVGNPPWERIKLQEQEFFAARDPEIATAPNKAARSVLIKALKQSEAGTVQADLAAEFEFASRAAEAASVFVRKSGRFPLSGIGDVNTYALFAEHFSQLARPRGRAGVIVPTGIVTDSSTSAFFGSLVASNRLATLLSFDEIRRWFPATDDRKSFCLLGIGDSGRGVRASFEIGQLDHLADERRQIELTPEEFALFNPNTLTSPLFRTRADSDLTRKLYRAAPVLIRERSDHPDGDDNAWGITFQTLFHMSNDSGLFRTGAQLTAGGFSRDGADWRHADERRYVPLYEAKMIHQFDHRFGSYASLAERPGDGSLPPTPNAVKSDLNYEADPWYWVPLDETELRTARVPSRLKQYFRKGNAEGCLKVLAQWVLGTLDPTDLQASNLARSAHRASARLREVLGPRAVEREIVGGTFATWLNKAADGAREMCRETPLHKDDLAYIKASDSDPLALTAALINRKQPRWLMGWRDICRSTDERTVIASVFPKVGAGDKILIMHHTRAIETAVPILANLISLPLDYSARQKAGGTSFKYYYMKQLPILGPHQFTSDDRKFITPRVLELTYTSHSMRPWAEDLGYSAAPFPFDPTRRANLRAELDAFFALKYGLSRDELRYMLDPTDMNGPDYPSETFRGLKRNEEVAFGEYRTRRLVLDAYDRLSGMQVAADPIELRPTKPLEASMPDDAWARVAQSQPGDTGAALAAVLKAMDGPKPIRDVRLMAAFVLEPRLLALPLPSAKAAEWQRLVGTEADPLTGNVTTFVARNNAAWGAAVRNHRGNGRLIENLDDGTWAPGPGLDAIDTSTWPDGRAGFVLEALKGIDLGTAMRSLPDEIQGWITDAAAA</sequence>
<reference evidence="7" key="1">
    <citation type="submission" date="2023-07" db="EMBL/GenBank/DDBJ databases">
        <title>Bacterial whole genome sequence for Sphingobium sp. HBC34.</title>
        <authorList>
            <person name="Le V."/>
            <person name="Ko S.-R."/>
            <person name="Ahn C.-Y."/>
            <person name="Oh H.-M."/>
        </authorList>
    </citation>
    <scope>NUCLEOTIDE SEQUENCE</scope>
    <source>
        <strain evidence="7">HBC34</strain>
    </source>
</reference>
<evidence type="ECO:0000256" key="3">
    <source>
        <dbReference type="ARBA" id="ARBA00022679"/>
    </source>
</evidence>
<evidence type="ECO:0000256" key="5">
    <source>
        <dbReference type="ARBA" id="ARBA00047942"/>
    </source>
</evidence>
<evidence type="ECO:0000259" key="6">
    <source>
        <dbReference type="Pfam" id="PF07669"/>
    </source>
</evidence>
<dbReference type="GO" id="GO:0032259">
    <property type="term" value="P:methylation"/>
    <property type="evidence" value="ECO:0007669"/>
    <property type="project" value="UniProtKB-KW"/>
</dbReference>
<dbReference type="PANTHER" id="PTHR33841">
    <property type="entry name" value="DNA METHYLTRANSFERASE YEEA-RELATED"/>
    <property type="match status" value="1"/>
</dbReference>
<dbReference type="PRINTS" id="PR00507">
    <property type="entry name" value="N12N6MTFRASE"/>
</dbReference>
<dbReference type="Gene3D" id="3.40.50.150">
    <property type="entry name" value="Vaccinia Virus protein VP39"/>
    <property type="match status" value="2"/>
</dbReference>
<dbReference type="InterPro" id="IPR050953">
    <property type="entry name" value="N4_N6_ade-DNA_methylase"/>
</dbReference>
<dbReference type="RefSeq" id="WP_304535534.1">
    <property type="nucleotide sequence ID" value="NZ_JAUQOM010000002.1"/>
</dbReference>
<dbReference type="SUPFAM" id="SSF53335">
    <property type="entry name" value="S-adenosyl-L-methionine-dependent methyltransferases"/>
    <property type="match status" value="1"/>
</dbReference>
<keyword evidence="3" id="KW-0808">Transferase</keyword>
<keyword evidence="2 7" id="KW-0489">Methyltransferase</keyword>
<evidence type="ECO:0000313" key="7">
    <source>
        <dbReference type="EMBL" id="MDO7835083.1"/>
    </source>
</evidence>
<dbReference type="Proteomes" id="UP001176471">
    <property type="component" value="Unassembled WGS sequence"/>
</dbReference>
<protein>
    <recommendedName>
        <fullName evidence="1">site-specific DNA-methyltransferase (adenine-specific)</fullName>
        <ecNumber evidence="1">2.1.1.72</ecNumber>
    </recommendedName>
</protein>
<dbReference type="InterPro" id="IPR029063">
    <property type="entry name" value="SAM-dependent_MTases_sf"/>
</dbReference>
<dbReference type="InterPro" id="IPR002052">
    <property type="entry name" value="DNA_methylase_N6_adenine_CS"/>
</dbReference>
<dbReference type="EC" id="2.1.1.72" evidence="1"/>
<evidence type="ECO:0000256" key="1">
    <source>
        <dbReference type="ARBA" id="ARBA00011900"/>
    </source>
</evidence>
<evidence type="ECO:0000256" key="4">
    <source>
        <dbReference type="ARBA" id="ARBA00022691"/>
    </source>
</evidence>
<dbReference type="PROSITE" id="PS00092">
    <property type="entry name" value="N6_MTASE"/>
    <property type="match status" value="1"/>
</dbReference>
<evidence type="ECO:0000313" key="8">
    <source>
        <dbReference type="Proteomes" id="UP001176471"/>
    </source>
</evidence>
<dbReference type="Pfam" id="PF07669">
    <property type="entry name" value="Eco57I"/>
    <property type="match status" value="1"/>
</dbReference>
<comment type="catalytic activity">
    <reaction evidence="5">
        <text>a 2'-deoxyadenosine in DNA + S-adenosyl-L-methionine = an N(6)-methyl-2'-deoxyadenosine in DNA + S-adenosyl-L-homocysteine + H(+)</text>
        <dbReference type="Rhea" id="RHEA:15197"/>
        <dbReference type="Rhea" id="RHEA-COMP:12418"/>
        <dbReference type="Rhea" id="RHEA-COMP:12419"/>
        <dbReference type="ChEBI" id="CHEBI:15378"/>
        <dbReference type="ChEBI" id="CHEBI:57856"/>
        <dbReference type="ChEBI" id="CHEBI:59789"/>
        <dbReference type="ChEBI" id="CHEBI:90615"/>
        <dbReference type="ChEBI" id="CHEBI:90616"/>
        <dbReference type="EC" id="2.1.1.72"/>
    </reaction>
</comment>
<keyword evidence="4" id="KW-0949">S-adenosyl-L-methionine</keyword>